<dbReference type="EMBL" id="NESQ01000042">
    <property type="protein sequence ID" value="PUU81662.1"/>
    <property type="molecule type" value="Genomic_DNA"/>
</dbReference>
<evidence type="ECO:0000313" key="7">
    <source>
        <dbReference type="Proteomes" id="UP000244722"/>
    </source>
</evidence>
<feature type="region of interest" description="Disordered" evidence="3">
    <location>
        <begin position="1"/>
        <end position="251"/>
    </location>
</feature>
<feature type="domain" description="Apoptosis-antagonizing transcription factor C-terminal" evidence="4">
    <location>
        <begin position="462"/>
        <end position="545"/>
    </location>
</feature>
<evidence type="ECO:0000256" key="2">
    <source>
        <dbReference type="ARBA" id="ARBA00013850"/>
    </source>
</evidence>
<dbReference type="Pfam" id="PF08164">
    <property type="entry name" value="TRAUB"/>
    <property type="match status" value="1"/>
</dbReference>
<feature type="compositionally biased region" description="Acidic residues" evidence="3">
    <location>
        <begin position="133"/>
        <end position="144"/>
    </location>
</feature>
<feature type="compositionally biased region" description="Acidic residues" evidence="3">
    <location>
        <begin position="219"/>
        <end position="243"/>
    </location>
</feature>
<organism evidence="6 7">
    <name type="scientific">Tuber borchii</name>
    <name type="common">White truffle</name>
    <dbReference type="NCBI Taxonomy" id="42251"/>
    <lineage>
        <taxon>Eukaryota</taxon>
        <taxon>Fungi</taxon>
        <taxon>Dikarya</taxon>
        <taxon>Ascomycota</taxon>
        <taxon>Pezizomycotina</taxon>
        <taxon>Pezizomycetes</taxon>
        <taxon>Pezizales</taxon>
        <taxon>Tuberaceae</taxon>
        <taxon>Tuber</taxon>
    </lineage>
</organism>
<dbReference type="GO" id="GO:0005730">
    <property type="term" value="C:nucleolus"/>
    <property type="evidence" value="ECO:0007669"/>
    <property type="project" value="TreeGrafter"/>
</dbReference>
<comment type="similarity">
    <text evidence="1">Belongs to the AATF family.</text>
</comment>
<evidence type="ECO:0000259" key="5">
    <source>
        <dbReference type="Pfam" id="PF13339"/>
    </source>
</evidence>
<dbReference type="OrthoDB" id="5783963at2759"/>
<feature type="region of interest" description="Disordered" evidence="3">
    <location>
        <begin position="311"/>
        <end position="330"/>
    </location>
</feature>
<proteinExistence type="inferred from homology"/>
<dbReference type="AlphaFoldDB" id="A0A2T7A1P3"/>
<dbReference type="PANTHER" id="PTHR15565">
    <property type="entry name" value="AATF PROTEIN APOPTOSIS ANTAGONIZING TRANSCRIPTION FACTOR"/>
    <property type="match status" value="1"/>
</dbReference>
<name>A0A2T7A1P3_TUBBO</name>
<gene>
    <name evidence="6" type="ORF">B9Z19DRAFT_1076672</name>
</gene>
<dbReference type="InterPro" id="IPR012617">
    <property type="entry name" value="AATF_C"/>
</dbReference>
<feature type="domain" description="AATF leucine zipper-containing" evidence="5">
    <location>
        <begin position="279"/>
        <end position="396"/>
    </location>
</feature>
<reference evidence="6 7" key="1">
    <citation type="submission" date="2017-04" db="EMBL/GenBank/DDBJ databases">
        <title>Draft genome sequence of Tuber borchii Vittad., a whitish edible truffle.</title>
        <authorList>
            <consortium name="DOE Joint Genome Institute"/>
            <person name="Murat C."/>
            <person name="Kuo A."/>
            <person name="Barry K.W."/>
            <person name="Clum A."/>
            <person name="Dockter R.B."/>
            <person name="Fauchery L."/>
            <person name="Iotti M."/>
            <person name="Kohler A."/>
            <person name="Labutti K."/>
            <person name="Lindquist E.A."/>
            <person name="Lipzen A."/>
            <person name="Ohm R.A."/>
            <person name="Wang M."/>
            <person name="Grigoriev I.V."/>
            <person name="Zambonelli A."/>
            <person name="Martin F.M."/>
        </authorList>
    </citation>
    <scope>NUCLEOTIDE SEQUENCE [LARGE SCALE GENOMIC DNA]</scope>
    <source>
        <strain evidence="6 7">Tbo3840</strain>
    </source>
</reference>
<dbReference type="GO" id="GO:0000462">
    <property type="term" value="P:maturation of SSU-rRNA from tricistronic rRNA transcript (SSU-rRNA, 5.8S rRNA, LSU-rRNA)"/>
    <property type="evidence" value="ECO:0007669"/>
    <property type="project" value="TreeGrafter"/>
</dbReference>
<feature type="compositionally biased region" description="Acidic residues" evidence="3">
    <location>
        <begin position="93"/>
        <end position="109"/>
    </location>
</feature>
<comment type="caution">
    <text evidence="6">The sequence shown here is derived from an EMBL/GenBank/DDBJ whole genome shotgun (WGS) entry which is preliminary data.</text>
</comment>
<evidence type="ECO:0000256" key="3">
    <source>
        <dbReference type="SAM" id="MobiDB-lite"/>
    </source>
</evidence>
<evidence type="ECO:0000313" key="6">
    <source>
        <dbReference type="EMBL" id="PUU81662.1"/>
    </source>
</evidence>
<feature type="compositionally biased region" description="Acidic residues" evidence="3">
    <location>
        <begin position="186"/>
        <end position="209"/>
    </location>
</feature>
<dbReference type="Proteomes" id="UP000244722">
    <property type="component" value="Unassembled WGS sequence"/>
</dbReference>
<evidence type="ECO:0000256" key="1">
    <source>
        <dbReference type="ARBA" id="ARBA00008966"/>
    </source>
</evidence>
<dbReference type="Pfam" id="PF13339">
    <property type="entry name" value="AATF-Che1"/>
    <property type="match status" value="1"/>
</dbReference>
<feature type="compositionally biased region" description="Low complexity" evidence="3">
    <location>
        <begin position="9"/>
        <end position="20"/>
    </location>
</feature>
<dbReference type="PANTHER" id="PTHR15565:SF0">
    <property type="entry name" value="PROTEIN AATF"/>
    <property type="match status" value="1"/>
</dbReference>
<dbReference type="STRING" id="42251.A0A2T7A1P3"/>
<sequence length="571" mass="62940">MTSSKPRNSLSLSEQLALLENPAPTDFDPEAPEEDYNHSEKSEGGRDEEENEEDLGRAHYITVGKSRLRKGNPVLLDPKYNGARVSRQKLYQDEDEDHQMNGSDDDSEGGDGNRSEDDADEKKAGGPENGEIPTDEDDDIDSDDALGSNEDRFSGFKFLGSSTTKEGVNATRGMKVVDGSSSDGESGTDPDDEAILNEEKDSNEDDASDVESNLLSHTDDDEENESEGESEDEEGEDSLDESGEGVQDVEARRREELKKLITEEQRNVVANISKAVKADTEKGTAVKQQQKTFDSLLGVRIKLQKAIVATNSLPAPSQPPPSPRPASETYQAAEDAALNLWSTLTDLRCELSSPSALKRKHDDTDTSTPTLWAKMQKLEGEVHPSRLSILDKWSTKTFSVSTVTLAHKLNNSVQRGLAATINETLMTDLNRHVQKTRVPRSCAPTKVGNGEDAEVYDDSDFYQMLLKALVDQRMVDNANPGGASGAIRWTTALRDAKVKKAVDTKASKGRKLKYQVQEKLQNFLAPIANNSWSEHQIDELFGSLLGQRVRVDEDSENEEEVEFDGLRLFKS</sequence>
<feature type="compositionally biased region" description="Basic and acidic residues" evidence="3">
    <location>
        <begin position="111"/>
        <end position="125"/>
    </location>
</feature>
<keyword evidence="7" id="KW-1185">Reference proteome</keyword>
<evidence type="ECO:0000259" key="4">
    <source>
        <dbReference type="Pfam" id="PF08164"/>
    </source>
</evidence>
<feature type="compositionally biased region" description="Basic and acidic residues" evidence="3">
    <location>
        <begin position="35"/>
        <end position="45"/>
    </location>
</feature>
<dbReference type="InterPro" id="IPR039223">
    <property type="entry name" value="AATF/Bfr2"/>
</dbReference>
<protein>
    <recommendedName>
        <fullName evidence="2">Protein BFR2</fullName>
    </recommendedName>
</protein>
<accession>A0A2T7A1P3</accession>
<dbReference type="InterPro" id="IPR025160">
    <property type="entry name" value="AATF"/>
</dbReference>